<sequence length="226" mass="25203">MLHTTPDALPIKEMLRQIPSLKAPLPDLDLSAMPATPQEAFALWLDAALAAGVREPHAMTLSTVDEQGWPDARVLILKNVDARGWHFAVKRESPKVRQIEHQPKVSLTFYWPALGRQIRLRGEAGALSAQECAEDFLGRPVGSRASAMASRQSEIMEDPQSLARRLAEVQAFLEDHPGHVEPGWQVYAVAPTVVEFWQGATDRNHKRWRYTATSEGGGWSATRLWP</sequence>
<feature type="domain" description="Pyridoxine 5'-phosphate oxidase dimerisation C-terminal" evidence="7">
    <location>
        <begin position="184"/>
        <end position="226"/>
    </location>
</feature>
<dbReference type="InterPro" id="IPR019576">
    <property type="entry name" value="Pyridoxamine_oxidase_dimer_C"/>
</dbReference>
<feature type="binding site" evidence="5">
    <location>
        <begin position="152"/>
        <end position="153"/>
    </location>
    <ligand>
        <name>FMN</name>
        <dbReference type="ChEBI" id="CHEBI:58210"/>
    </ligand>
</feature>
<proteinExistence type="inferred from homology"/>
<dbReference type="EC" id="1.4.3.5" evidence="8"/>
<organism evidence="8 9">
    <name type="scientific">Pseudomonas xantholysinigenes</name>
    <dbReference type="NCBI Taxonomy" id="2745490"/>
    <lineage>
        <taxon>Bacteria</taxon>
        <taxon>Pseudomonadati</taxon>
        <taxon>Pseudomonadota</taxon>
        <taxon>Gammaproteobacteria</taxon>
        <taxon>Pseudomonadales</taxon>
        <taxon>Pseudomonadaceae</taxon>
        <taxon>Pseudomonas</taxon>
    </lineage>
</organism>
<keyword evidence="2" id="KW-0285">Flavoprotein</keyword>
<feature type="binding site" evidence="5">
    <location>
        <position position="197"/>
    </location>
    <ligand>
        <name>FMN</name>
        <dbReference type="ChEBI" id="CHEBI:58210"/>
    </ligand>
</feature>
<dbReference type="Pfam" id="PF01243">
    <property type="entry name" value="PNPOx_N"/>
    <property type="match status" value="1"/>
</dbReference>
<evidence type="ECO:0000256" key="2">
    <source>
        <dbReference type="ARBA" id="ARBA00022630"/>
    </source>
</evidence>
<keyword evidence="3 5" id="KW-0288">FMN</keyword>
<evidence type="ECO:0000256" key="5">
    <source>
        <dbReference type="PIRSR" id="PIRSR000190-2"/>
    </source>
</evidence>
<dbReference type="InterPro" id="IPR012349">
    <property type="entry name" value="Split_barrel_FMN-bd"/>
</dbReference>
<evidence type="ECO:0000256" key="4">
    <source>
        <dbReference type="ARBA" id="ARBA00023002"/>
    </source>
</evidence>
<evidence type="ECO:0000259" key="6">
    <source>
        <dbReference type="Pfam" id="PF01243"/>
    </source>
</evidence>
<dbReference type="PIRSF" id="PIRSF000190">
    <property type="entry name" value="Pyd_amn-ph_oxd"/>
    <property type="match status" value="1"/>
</dbReference>
<evidence type="ECO:0000313" key="8">
    <source>
        <dbReference type="EMBL" id="QXI36690.1"/>
    </source>
</evidence>
<evidence type="ECO:0000256" key="1">
    <source>
        <dbReference type="ARBA" id="ARBA00007301"/>
    </source>
</evidence>
<dbReference type="AlphaFoldDB" id="A0A9E6PST8"/>
<feature type="binding site" evidence="5">
    <location>
        <begin position="73"/>
        <end position="78"/>
    </location>
    <ligand>
        <name>FMN</name>
        <dbReference type="ChEBI" id="CHEBI:58210"/>
    </ligand>
</feature>
<accession>A0A9E6PST8</accession>
<keyword evidence="9" id="KW-1185">Reference proteome</keyword>
<dbReference type="PANTHER" id="PTHR10851:SF0">
    <property type="entry name" value="PYRIDOXINE-5'-PHOSPHATE OXIDASE"/>
    <property type="match status" value="1"/>
</dbReference>
<gene>
    <name evidence="8" type="ORF">HU772_015160</name>
</gene>
<dbReference type="Gene3D" id="2.30.110.10">
    <property type="entry name" value="Electron Transport, Fmn-binding Protein, Chain A"/>
    <property type="match status" value="1"/>
</dbReference>
<keyword evidence="4 8" id="KW-0560">Oxidoreductase</keyword>
<reference evidence="8 9" key="1">
    <citation type="journal article" date="2020" name="Microorganisms">
        <title>Reliable Identification of Environmental Pseudomonas Isolates Using the rpoD Gene.</title>
        <authorList>
            <consortium name="The Broad Institute Genome Sequencing Platform"/>
            <person name="Girard L."/>
            <person name="Lood C."/>
            <person name="Rokni-Zadeh H."/>
            <person name="van Noort V."/>
            <person name="Lavigne R."/>
            <person name="De Mot R."/>
        </authorList>
    </citation>
    <scope>NUCLEOTIDE SEQUENCE [LARGE SCALE GENOMIC DNA]</scope>
    <source>
        <strain evidence="8 9">RW9S1A</strain>
    </source>
</reference>
<dbReference type="KEGG" id="pxn:HU772_015160"/>
<dbReference type="Pfam" id="PF10590">
    <property type="entry name" value="PNP_phzG_C"/>
    <property type="match status" value="1"/>
</dbReference>
<evidence type="ECO:0000256" key="3">
    <source>
        <dbReference type="ARBA" id="ARBA00022643"/>
    </source>
</evidence>
<feature type="binding site" evidence="5">
    <location>
        <position position="95"/>
    </location>
    <ligand>
        <name>FMN</name>
        <dbReference type="ChEBI" id="CHEBI:58210"/>
    </ligand>
</feature>
<name>A0A9E6PST8_9PSED</name>
<evidence type="ECO:0000259" key="7">
    <source>
        <dbReference type="Pfam" id="PF10590"/>
    </source>
</evidence>
<protein>
    <submittedName>
        <fullName evidence="8">Pyridoxal 5'-phosphate synthase</fullName>
        <ecNumber evidence="8">1.4.3.5</ecNumber>
    </submittedName>
</protein>
<comment type="similarity">
    <text evidence="1">Belongs to the pyridoxamine 5'-phosphate oxidase family.</text>
</comment>
<comment type="cofactor">
    <cofactor evidence="5">
        <name>FMN</name>
        <dbReference type="ChEBI" id="CHEBI:58210"/>
    </cofactor>
    <text evidence="5">Binds 1 FMN per subunit.</text>
</comment>
<evidence type="ECO:0000313" key="9">
    <source>
        <dbReference type="Proteomes" id="UP000633418"/>
    </source>
</evidence>
<dbReference type="GO" id="GO:0010181">
    <property type="term" value="F:FMN binding"/>
    <property type="evidence" value="ECO:0007669"/>
    <property type="project" value="InterPro"/>
</dbReference>
<dbReference type="EMBL" id="CP077095">
    <property type="protein sequence ID" value="QXI36690.1"/>
    <property type="molecule type" value="Genomic_DNA"/>
</dbReference>
<dbReference type="GO" id="GO:0008615">
    <property type="term" value="P:pyridoxine biosynthetic process"/>
    <property type="evidence" value="ECO:0007669"/>
    <property type="project" value="InterPro"/>
</dbReference>
<dbReference type="GO" id="GO:0004733">
    <property type="term" value="F:pyridoxamine phosphate oxidase activity"/>
    <property type="evidence" value="ECO:0007669"/>
    <property type="project" value="UniProtKB-EC"/>
</dbReference>
<dbReference type="Proteomes" id="UP000633418">
    <property type="component" value="Chromosome"/>
</dbReference>
<dbReference type="InterPro" id="IPR000659">
    <property type="entry name" value="Pyridox_Oxase"/>
</dbReference>
<reference evidence="8 9" key="2">
    <citation type="journal article" date="2021" name="Microorganisms">
        <title>The Ever-Expanding Pseudomonas Genus: Description of 43 New Species and Partition of the Pseudomonas putida Group.</title>
        <authorList>
            <person name="Girard L."/>
            <person name="Lood C."/>
            <person name="Hofte M."/>
            <person name="Vandamme P."/>
            <person name="Rokni-Zadeh H."/>
            <person name="van Noort V."/>
            <person name="Lavigne R."/>
            <person name="De Mot R."/>
        </authorList>
    </citation>
    <scope>NUCLEOTIDE SEQUENCE [LARGE SCALE GENOMIC DNA]</scope>
    <source>
        <strain evidence="8 9">RW9S1A</strain>
    </source>
</reference>
<dbReference type="RefSeq" id="WP_202885381.1">
    <property type="nucleotide sequence ID" value="NZ_CP077095.1"/>
</dbReference>
<dbReference type="PANTHER" id="PTHR10851">
    <property type="entry name" value="PYRIDOXINE-5-PHOSPHATE OXIDASE"/>
    <property type="match status" value="1"/>
</dbReference>
<dbReference type="InterPro" id="IPR011576">
    <property type="entry name" value="Pyridox_Oxase_N"/>
</dbReference>
<dbReference type="NCBIfam" id="NF004231">
    <property type="entry name" value="PRK05679.1"/>
    <property type="match status" value="1"/>
</dbReference>
<feature type="domain" description="Pyridoxamine 5'-phosphate oxidase N-terminal" evidence="6">
    <location>
        <begin position="46"/>
        <end position="170"/>
    </location>
</feature>
<dbReference type="SUPFAM" id="SSF50475">
    <property type="entry name" value="FMN-binding split barrel"/>
    <property type="match status" value="1"/>
</dbReference>
<feature type="binding site" evidence="5">
    <location>
        <position position="117"/>
    </location>
    <ligand>
        <name>FMN</name>
        <dbReference type="ChEBI" id="CHEBI:58210"/>
    </ligand>
</feature>
<feature type="binding site" evidence="5">
    <location>
        <position position="207"/>
    </location>
    <ligand>
        <name>FMN</name>
        <dbReference type="ChEBI" id="CHEBI:58210"/>
    </ligand>
</feature>